<accession>A0A7C8MKF2</accession>
<reference evidence="10 11" key="1">
    <citation type="submission" date="2019-12" db="EMBL/GenBank/DDBJ databases">
        <title>Draft genome sequence of the ascomycete Xylaria multiplex DSM 110363.</title>
        <authorList>
            <person name="Buettner E."/>
            <person name="Kellner H."/>
        </authorList>
    </citation>
    <scope>NUCLEOTIDE SEQUENCE [LARGE SCALE GENOMIC DNA]</scope>
    <source>
        <strain evidence="10 11">DSM 110363</strain>
    </source>
</reference>
<proteinExistence type="predicted"/>
<keyword evidence="4 8" id="KW-0732">Signal</keyword>
<dbReference type="GO" id="GO:0005886">
    <property type="term" value="C:plasma membrane"/>
    <property type="evidence" value="ECO:0007669"/>
    <property type="project" value="UniProtKB-SubCell"/>
</dbReference>
<dbReference type="EMBL" id="WUBL01000075">
    <property type="protein sequence ID" value="KAF2967012.1"/>
    <property type="molecule type" value="Genomic_DNA"/>
</dbReference>
<organism evidence="10 11">
    <name type="scientific">Xylaria multiplex</name>
    <dbReference type="NCBI Taxonomy" id="323545"/>
    <lineage>
        <taxon>Eukaryota</taxon>
        <taxon>Fungi</taxon>
        <taxon>Dikarya</taxon>
        <taxon>Ascomycota</taxon>
        <taxon>Pezizomycotina</taxon>
        <taxon>Sordariomycetes</taxon>
        <taxon>Xylariomycetidae</taxon>
        <taxon>Xylariales</taxon>
        <taxon>Xylariaceae</taxon>
        <taxon>Xylaria</taxon>
    </lineage>
</organism>
<dbReference type="OrthoDB" id="5329488at2759"/>
<evidence type="ECO:0000256" key="3">
    <source>
        <dbReference type="ARBA" id="ARBA00022622"/>
    </source>
</evidence>
<evidence type="ECO:0000256" key="7">
    <source>
        <dbReference type="ARBA" id="ARBA00023288"/>
    </source>
</evidence>
<comment type="subcellular location">
    <subcellularLocation>
        <location evidence="1">Cell membrane</location>
        <topology evidence="1">Lipid-anchor</topology>
        <topology evidence="1">GPI-anchor</topology>
    </subcellularLocation>
</comment>
<evidence type="ECO:0000313" key="10">
    <source>
        <dbReference type="EMBL" id="KAF2967012.1"/>
    </source>
</evidence>
<evidence type="ECO:0000256" key="6">
    <source>
        <dbReference type="ARBA" id="ARBA00023180"/>
    </source>
</evidence>
<evidence type="ECO:0000256" key="4">
    <source>
        <dbReference type="ARBA" id="ARBA00022729"/>
    </source>
</evidence>
<evidence type="ECO:0000313" key="11">
    <source>
        <dbReference type="Proteomes" id="UP000481858"/>
    </source>
</evidence>
<evidence type="ECO:0000256" key="2">
    <source>
        <dbReference type="ARBA" id="ARBA00022475"/>
    </source>
</evidence>
<dbReference type="PANTHER" id="PTHR34992">
    <property type="entry name" value="HYPHAL ANASTAMOSIS-7 PROTEIN"/>
    <property type="match status" value="1"/>
</dbReference>
<protein>
    <recommendedName>
        <fullName evidence="9">Copper acquisition factor BIM1-like domain-containing protein</fullName>
    </recommendedName>
</protein>
<dbReference type="GO" id="GO:0098552">
    <property type="term" value="C:side of membrane"/>
    <property type="evidence" value="ECO:0007669"/>
    <property type="project" value="UniProtKB-KW"/>
</dbReference>
<keyword evidence="2" id="KW-1003">Cell membrane</keyword>
<comment type="caution">
    <text evidence="10">The sequence shown here is derived from an EMBL/GenBank/DDBJ whole genome shotgun (WGS) entry which is preliminary data.</text>
</comment>
<dbReference type="CDD" id="cd21176">
    <property type="entry name" value="LPMO_auxiliary-like"/>
    <property type="match status" value="1"/>
</dbReference>
<dbReference type="InterPro" id="IPR046936">
    <property type="entry name" value="BIM1-like"/>
</dbReference>
<keyword evidence="11" id="KW-1185">Reference proteome</keyword>
<evidence type="ECO:0000256" key="5">
    <source>
        <dbReference type="ARBA" id="ARBA00023136"/>
    </source>
</evidence>
<gene>
    <name evidence="10" type="ORF">GQX73_g6544</name>
</gene>
<dbReference type="InterPro" id="IPR046530">
    <property type="entry name" value="BIM1-like_dom"/>
</dbReference>
<sequence length="274" mass="29376">MLPSLFLAATAATLASAHTVITYPGWRGNNLHTNEAWPYGMQWEYPCGGINLTTNRTYWPTTGGALAFQPGWFQGHQTAFLYVNIGVGTEGPDGGPINMSNPLLAPFQLLGPSNGPFPGTVCLPQVPLPQGWVMNPGDNATLQIVEIAMHGAALFSCVDITFAEPGDARIPEVNETNCFNSSDIGFANIYTVTTTPIGAAANMNVNSASSFHTAAWLGYSARIKMPVIGQVRQAPLHLEQLTVGCRLAVGLWMHQKSLSRVAAESNSNPPWPIR</sequence>
<keyword evidence="5" id="KW-0472">Membrane</keyword>
<evidence type="ECO:0000256" key="1">
    <source>
        <dbReference type="ARBA" id="ARBA00004609"/>
    </source>
</evidence>
<dbReference type="AlphaFoldDB" id="A0A7C8MKF2"/>
<keyword evidence="3" id="KW-0336">GPI-anchor</keyword>
<evidence type="ECO:0000259" key="9">
    <source>
        <dbReference type="Pfam" id="PF20238"/>
    </source>
</evidence>
<evidence type="ECO:0000256" key="8">
    <source>
        <dbReference type="SAM" id="SignalP"/>
    </source>
</evidence>
<dbReference type="InParanoid" id="A0A7C8MKF2"/>
<feature type="chain" id="PRO_5028844539" description="Copper acquisition factor BIM1-like domain-containing protein" evidence="8">
    <location>
        <begin position="18"/>
        <end position="274"/>
    </location>
</feature>
<feature type="signal peptide" evidence="8">
    <location>
        <begin position="1"/>
        <end position="17"/>
    </location>
</feature>
<feature type="domain" description="Copper acquisition factor BIM1-like" evidence="9">
    <location>
        <begin position="16"/>
        <end position="182"/>
    </location>
</feature>
<keyword evidence="7" id="KW-0449">Lipoprotein</keyword>
<dbReference type="Proteomes" id="UP000481858">
    <property type="component" value="Unassembled WGS sequence"/>
</dbReference>
<dbReference type="PANTHER" id="PTHR34992:SF10">
    <property type="entry name" value="COPPER ACQUISITION FACTOR BIM1-LIKE DOMAIN-CONTAINING PROTEIN"/>
    <property type="match status" value="1"/>
</dbReference>
<keyword evidence="6" id="KW-0325">Glycoprotein</keyword>
<name>A0A7C8MKF2_9PEZI</name>
<dbReference type="Pfam" id="PF20238">
    <property type="entry name" value="BIM1-like_dom"/>
    <property type="match status" value="1"/>
</dbReference>